<dbReference type="RefSeq" id="WP_042019892.1">
    <property type="nucleotide sequence ID" value="NZ_CDBW01000016.1"/>
</dbReference>
<dbReference type="EMBL" id="MKFU01000010">
    <property type="protein sequence ID" value="OHY93602.1"/>
    <property type="molecule type" value="Genomic_DNA"/>
</dbReference>
<evidence type="ECO:0000313" key="1">
    <source>
        <dbReference type="EMBL" id="OHY93602.1"/>
    </source>
</evidence>
<dbReference type="OrthoDB" id="9789139at2"/>
<reference evidence="1 2" key="1">
    <citation type="submission" date="2016-09" db="EMBL/GenBank/DDBJ databases">
        <title>Draft Genome Sequence of Aeromonas sobria Strain 08005, Isolated from Sick Rana catesbeiana.</title>
        <authorList>
            <person name="Yang Q."/>
        </authorList>
    </citation>
    <scope>NUCLEOTIDE SEQUENCE [LARGE SCALE GENOMIC DNA]</scope>
    <source>
        <strain evidence="1 2">08005</strain>
    </source>
</reference>
<protein>
    <recommendedName>
        <fullName evidence="3">DGQHR domain-containing protein</fullName>
    </recommendedName>
</protein>
<dbReference type="InterPro" id="IPR017601">
    <property type="entry name" value="DGQHR-contain_dom"/>
</dbReference>
<dbReference type="InterPro" id="IPR017642">
    <property type="entry name" value="DNA_S_mod_DndB"/>
</dbReference>
<comment type="caution">
    <text evidence="1">The sequence shown here is derived from an EMBL/GenBank/DDBJ whole genome shotgun (WGS) entry which is preliminary data.</text>
</comment>
<organism evidence="1 2">
    <name type="scientific">Aeromonas sobria</name>
    <dbReference type="NCBI Taxonomy" id="646"/>
    <lineage>
        <taxon>Bacteria</taxon>
        <taxon>Pseudomonadati</taxon>
        <taxon>Pseudomonadota</taxon>
        <taxon>Gammaproteobacteria</taxon>
        <taxon>Aeromonadales</taxon>
        <taxon>Aeromonadaceae</taxon>
        <taxon>Aeromonas</taxon>
    </lineage>
</organism>
<dbReference type="AlphaFoldDB" id="A0A1S2CY16"/>
<dbReference type="NCBIfam" id="TIGR03187">
    <property type="entry name" value="DGQHR"/>
    <property type="match status" value="1"/>
</dbReference>
<dbReference type="Pfam" id="PF14072">
    <property type="entry name" value="DndB"/>
    <property type="match status" value="1"/>
</dbReference>
<dbReference type="InterPro" id="IPR026440">
    <property type="entry name" value="DNA_PRithio_assoc_DGOHR_pro_1"/>
</dbReference>
<dbReference type="CDD" id="cd16413">
    <property type="entry name" value="DGQHR_domain"/>
    <property type="match status" value="1"/>
</dbReference>
<dbReference type="GeneID" id="58921776"/>
<dbReference type="STRING" id="646.BJD16_12485"/>
<accession>A0A1S2CY16</accession>
<sequence>MNVEIRLPAIKVVQPIGSFYAVSINSRLLSKVAFSSRAEYQSKGNSIFNLKGNQRELDDKRSKQIGQYIDSVESTFPNAIILGANFDKNGNLVKDYNVRWRIEKNNNQYTLVIPSANTMMATIIDGQHRLSGFDFSERKEMDLLCSVFIDLPAPYQAYIFATINFNQKSVNKSLAYDLYGFKVEEEDKKEWSPEKLAVFISRKLNKYSTPLKNKIKLGAPLDIDEANGENKLISLSTVVDGIMKLISNNPKKDRDELLNFKNKTGRLALSEKMPEQPLRRYYLEYNDEFIEEVVTIYFDKISDSVWRYQSEESYLLKTIGFQAQFEILRKYLLSTHDYDLENIDFQLKKLINIDFSDIFFTASGIGASRIKNVALIKMDLKNISDLYEHKDYKEYVRVLS</sequence>
<dbReference type="NCBIfam" id="TIGR04172">
    <property type="entry name" value="DGQHR_dnd_1"/>
    <property type="match status" value="1"/>
</dbReference>
<gene>
    <name evidence="1" type="ORF">BJD16_12485</name>
</gene>
<evidence type="ECO:0000313" key="2">
    <source>
        <dbReference type="Proteomes" id="UP000179934"/>
    </source>
</evidence>
<proteinExistence type="predicted"/>
<evidence type="ECO:0008006" key="3">
    <source>
        <dbReference type="Google" id="ProtNLM"/>
    </source>
</evidence>
<name>A0A1S2CY16_AERSO</name>
<dbReference type="Proteomes" id="UP000179934">
    <property type="component" value="Unassembled WGS sequence"/>
</dbReference>